<proteinExistence type="predicted"/>
<accession>A0A8T9BY50</accession>
<dbReference type="InterPro" id="IPR000014">
    <property type="entry name" value="PAS"/>
</dbReference>
<dbReference type="InterPro" id="IPR035965">
    <property type="entry name" value="PAS-like_dom_sf"/>
</dbReference>
<feature type="compositionally biased region" description="Gly residues" evidence="4">
    <location>
        <begin position="23"/>
        <end position="37"/>
    </location>
</feature>
<gene>
    <name evidence="6" type="primary">wc-1_1</name>
    <name evidence="6" type="ORF">LSUE1_G006202</name>
</gene>
<dbReference type="EMBL" id="QGMK01001337">
    <property type="protein sequence ID" value="TVY69015.1"/>
    <property type="molecule type" value="Genomic_DNA"/>
</dbReference>
<reference evidence="6 7" key="1">
    <citation type="submission" date="2018-05" db="EMBL/GenBank/DDBJ databases">
        <title>Genome sequencing and assembly of the regulated plant pathogen Lachnellula willkommii and related sister species for the development of diagnostic species identification markers.</title>
        <authorList>
            <person name="Giroux E."/>
            <person name="Bilodeau G."/>
        </authorList>
    </citation>
    <scope>NUCLEOTIDE SEQUENCE [LARGE SCALE GENOMIC DNA]</scope>
    <source>
        <strain evidence="6 7">CBS 268.59</strain>
    </source>
</reference>
<keyword evidence="3" id="KW-0157">Chromophore</keyword>
<sequence length="246" mass="26657">MNEQYWQQAQRLQELRTRTYSALGGGSGSGSGSGGVGRIPITHAESGGSSSSGGEMLGVVHTPNSSIGSSESLRDPLIYPGLYAPSGFDMLGILIRVRTRPNPVIDIGNVDSSVALVLCDSESPDLPIVYCSDPFQSLTGYSSSEILGRNCRFLQHAPANTVELSTEQKSEINRINGIARRELKDRIVKGEEAQVKLVNFRKDGVSFVNLLTVIPILWDDGDVKEKHGKTRKYVVGFQVDAQRGFS</sequence>
<feature type="region of interest" description="Disordered" evidence="4">
    <location>
        <begin position="21"/>
        <end position="71"/>
    </location>
</feature>
<evidence type="ECO:0000313" key="7">
    <source>
        <dbReference type="Proteomes" id="UP000469558"/>
    </source>
</evidence>
<dbReference type="AlphaFoldDB" id="A0A8T9BY50"/>
<dbReference type="Proteomes" id="UP000469558">
    <property type="component" value="Unassembled WGS sequence"/>
</dbReference>
<dbReference type="GO" id="GO:0005634">
    <property type="term" value="C:nucleus"/>
    <property type="evidence" value="ECO:0007669"/>
    <property type="project" value="TreeGrafter"/>
</dbReference>
<keyword evidence="2" id="KW-0288">FMN</keyword>
<feature type="domain" description="PAS" evidence="5">
    <location>
        <begin position="128"/>
        <end position="150"/>
    </location>
</feature>
<evidence type="ECO:0000256" key="1">
    <source>
        <dbReference type="ARBA" id="ARBA00022630"/>
    </source>
</evidence>
<dbReference type="Gene3D" id="3.30.450.20">
    <property type="entry name" value="PAS domain"/>
    <property type="match status" value="1"/>
</dbReference>
<evidence type="ECO:0000256" key="2">
    <source>
        <dbReference type="ARBA" id="ARBA00022643"/>
    </source>
</evidence>
<keyword evidence="7" id="KW-1185">Reference proteome</keyword>
<feature type="compositionally biased region" description="Polar residues" evidence="4">
    <location>
        <begin position="62"/>
        <end position="71"/>
    </location>
</feature>
<evidence type="ECO:0000259" key="5">
    <source>
        <dbReference type="PROSITE" id="PS50112"/>
    </source>
</evidence>
<dbReference type="CDD" id="cd00130">
    <property type="entry name" value="PAS"/>
    <property type="match status" value="1"/>
</dbReference>
<name>A0A8T9BY50_9HELO</name>
<dbReference type="PANTHER" id="PTHR47429:SF7">
    <property type="entry name" value="GATA-FACTOR"/>
    <property type="match status" value="1"/>
</dbReference>
<dbReference type="PANTHER" id="PTHR47429">
    <property type="entry name" value="PROTEIN TWIN LOV 1"/>
    <property type="match status" value="1"/>
</dbReference>
<evidence type="ECO:0000256" key="3">
    <source>
        <dbReference type="ARBA" id="ARBA00022991"/>
    </source>
</evidence>
<dbReference type="PROSITE" id="PS50112">
    <property type="entry name" value="PAS"/>
    <property type="match status" value="1"/>
</dbReference>
<comment type="caution">
    <text evidence="6">The sequence shown here is derived from an EMBL/GenBank/DDBJ whole genome shotgun (WGS) entry which is preliminary data.</text>
</comment>
<keyword evidence="1" id="KW-0285">Flavoprotein</keyword>
<protein>
    <submittedName>
        <fullName evidence="6">White collar 1 protein</fullName>
    </submittedName>
</protein>
<evidence type="ECO:0000256" key="4">
    <source>
        <dbReference type="SAM" id="MobiDB-lite"/>
    </source>
</evidence>
<organism evidence="6 7">
    <name type="scientific">Lachnellula suecica</name>
    <dbReference type="NCBI Taxonomy" id="602035"/>
    <lineage>
        <taxon>Eukaryota</taxon>
        <taxon>Fungi</taxon>
        <taxon>Dikarya</taxon>
        <taxon>Ascomycota</taxon>
        <taxon>Pezizomycotina</taxon>
        <taxon>Leotiomycetes</taxon>
        <taxon>Helotiales</taxon>
        <taxon>Lachnaceae</taxon>
        <taxon>Lachnellula</taxon>
    </lineage>
</organism>
<dbReference type="OrthoDB" id="447251at2759"/>
<dbReference type="Pfam" id="PF13426">
    <property type="entry name" value="PAS_9"/>
    <property type="match status" value="1"/>
</dbReference>
<evidence type="ECO:0000313" key="6">
    <source>
        <dbReference type="EMBL" id="TVY69015.1"/>
    </source>
</evidence>
<dbReference type="SUPFAM" id="SSF55785">
    <property type="entry name" value="PYP-like sensor domain (PAS domain)"/>
    <property type="match status" value="1"/>
</dbReference>